<dbReference type="AlphaFoldDB" id="A0A3S5WGF9"/>
<evidence type="ECO:0000313" key="6">
    <source>
        <dbReference type="Proteomes" id="UP000283530"/>
    </source>
</evidence>
<proteinExistence type="predicted"/>
<dbReference type="PANTHER" id="PTHR21450">
    <property type="entry name" value="PROTEIN ALTERED PHOSPHATE STARVATION RESPONSE 1"/>
    <property type="match status" value="1"/>
</dbReference>
<accession>A0A3S5WGF9</accession>
<evidence type="ECO:0000256" key="2">
    <source>
        <dbReference type="SAM" id="MobiDB-lite"/>
    </source>
</evidence>
<feature type="coiled-coil region" evidence="1">
    <location>
        <begin position="350"/>
        <end position="377"/>
    </location>
</feature>
<dbReference type="EMBL" id="QPKB01000003">
    <property type="protein sequence ID" value="RWR79235.1"/>
    <property type="molecule type" value="Genomic_DNA"/>
</dbReference>
<feature type="compositionally biased region" description="Pro residues" evidence="2">
    <location>
        <begin position="117"/>
        <end position="126"/>
    </location>
</feature>
<dbReference type="Proteomes" id="UP000283530">
    <property type="component" value="Unassembled WGS sequence"/>
</dbReference>
<organism evidence="5 6">
    <name type="scientific">Cinnamomum micranthum f. kanehirae</name>
    <dbReference type="NCBI Taxonomy" id="337451"/>
    <lineage>
        <taxon>Eukaryota</taxon>
        <taxon>Viridiplantae</taxon>
        <taxon>Streptophyta</taxon>
        <taxon>Embryophyta</taxon>
        <taxon>Tracheophyta</taxon>
        <taxon>Spermatophyta</taxon>
        <taxon>Magnoliopsida</taxon>
        <taxon>Magnoliidae</taxon>
        <taxon>Laurales</taxon>
        <taxon>Lauraceae</taxon>
        <taxon>Cinnamomum</taxon>
    </lineage>
</organism>
<dbReference type="STRING" id="337451.A0A3S5WGF9"/>
<dbReference type="OrthoDB" id="1919226at2759"/>
<name>A0A3S5WGF9_9MAGN</name>
<feature type="compositionally biased region" description="Polar residues" evidence="2">
    <location>
        <begin position="106"/>
        <end position="115"/>
    </location>
</feature>
<protein>
    <submittedName>
        <fullName evidence="5">Nitrate regulatory gene2 protein</fullName>
    </submittedName>
</protein>
<feature type="domain" description="DUF630" evidence="4">
    <location>
        <begin position="1"/>
        <end position="59"/>
    </location>
</feature>
<dbReference type="Pfam" id="PF04782">
    <property type="entry name" value="DUF632"/>
    <property type="match status" value="1"/>
</dbReference>
<reference evidence="5 6" key="1">
    <citation type="journal article" date="2019" name="Nat. Plants">
        <title>Stout camphor tree genome fills gaps in understanding of flowering plant genome evolution.</title>
        <authorList>
            <person name="Chaw S.M."/>
            <person name="Liu Y.C."/>
            <person name="Wu Y.W."/>
            <person name="Wang H.Y."/>
            <person name="Lin C.I."/>
            <person name="Wu C.S."/>
            <person name="Ke H.M."/>
            <person name="Chang L.Y."/>
            <person name="Hsu C.Y."/>
            <person name="Yang H.T."/>
            <person name="Sudianto E."/>
            <person name="Hsu M.H."/>
            <person name="Wu K.P."/>
            <person name="Wang L.N."/>
            <person name="Leebens-Mack J.H."/>
            <person name="Tsai I.J."/>
        </authorList>
    </citation>
    <scope>NUCLEOTIDE SEQUENCE [LARGE SCALE GENOMIC DNA]</scope>
    <source>
        <strain evidence="6">cv. Chaw 1501</strain>
        <tissue evidence="5">Young leaves</tissue>
    </source>
</reference>
<dbReference type="InterPro" id="IPR006867">
    <property type="entry name" value="DUF632"/>
</dbReference>
<gene>
    <name evidence="5" type="ORF">CKAN_00780100</name>
</gene>
<dbReference type="Pfam" id="PF04783">
    <property type="entry name" value="DUF630"/>
    <property type="match status" value="1"/>
</dbReference>
<keyword evidence="6" id="KW-1185">Reference proteome</keyword>
<dbReference type="SUPFAM" id="SSF101447">
    <property type="entry name" value="Formin homology 2 domain (FH2 domain)"/>
    <property type="match status" value="1"/>
</dbReference>
<sequence>MGCCYSRIEKAEAVARCKSRRRYMKQLVAARHAFSASHTFYLRSLRSTGSALLQFSSAETHLHHHPHYNHQHHLPPSPPSTPPLPPPPPPPPRTTPPPPPLSSLSDSWTSVTASSALPPPPPPPPSSWDFWDPFAPSSSRSVTEEEWEATTSVTASEAAPSAVEVNAAKAVAPVTPSVVSGYSKENESELAVVVSRNSKDLGEVVKELDEYFLRAADAGSHVSLLLEAPSSSLSNQRTTSKWFFFFFFLLLGKVYSYGRSLSPLLWSRSPNWRSNGFHGRFGEEMTGGVVGMGGRGGFGTSHCGTVERLYAWEKKLYQEVKNSESLKIEHEKRLTLLRKQELKGADYMKIEKNRKEIEKLESRITVASQAIETTSSEIVRLREAELYPQLLELVRGLMCMWRGMYECHQVQTHIVQQLKFLHNIISGTEPTSEIHRQSTLQLELEVQQWHMSFCNLIKAQRDYIHSLTGWLRLSLFQFNCHPLTKTQRNPSIYSISEEWQVALDRIPDKVASEGIKSLLTVIHAVVLQQAEEKKQKKRSDAAFKELEKVAASLRSLESKYGPYSVPENSGSQTHQNPVADKHAKVEILRAKAEEEKTKYDKCAEVTRAMTLNNLQTGFPNVFQAMTGFSSVCMQAFESVFNQIKSGDQGHEIKGLLTS</sequence>
<keyword evidence="1" id="KW-0175">Coiled coil</keyword>
<feature type="compositionally biased region" description="Pro residues" evidence="2">
    <location>
        <begin position="75"/>
        <end position="101"/>
    </location>
</feature>
<evidence type="ECO:0000313" key="5">
    <source>
        <dbReference type="EMBL" id="RWR79235.1"/>
    </source>
</evidence>
<dbReference type="PANTHER" id="PTHR21450:SF23">
    <property type="entry name" value="PROTEIN ALTERED PHOSPHATE STARVATION RESPONSE 1"/>
    <property type="match status" value="1"/>
</dbReference>
<comment type="caution">
    <text evidence="5">The sequence shown here is derived from an EMBL/GenBank/DDBJ whole genome shotgun (WGS) entry which is preliminary data.</text>
</comment>
<evidence type="ECO:0000256" key="1">
    <source>
        <dbReference type="SAM" id="Coils"/>
    </source>
</evidence>
<dbReference type="InterPro" id="IPR006868">
    <property type="entry name" value="DUF630"/>
</dbReference>
<evidence type="ECO:0000259" key="4">
    <source>
        <dbReference type="Pfam" id="PF04783"/>
    </source>
</evidence>
<feature type="region of interest" description="Disordered" evidence="2">
    <location>
        <begin position="66"/>
        <end position="132"/>
    </location>
</feature>
<evidence type="ECO:0000259" key="3">
    <source>
        <dbReference type="Pfam" id="PF04782"/>
    </source>
</evidence>
<feature type="domain" description="DUF632" evidence="3">
    <location>
        <begin position="201"/>
        <end position="523"/>
    </location>
</feature>